<accession>A0A5R9Q2K6</accession>
<comment type="caution">
    <text evidence="3">The sequence shown here is derived from an EMBL/GenBank/DDBJ whole genome shotgun (WGS) entry which is preliminary data.</text>
</comment>
<dbReference type="OrthoDB" id="6401541at2"/>
<protein>
    <recommendedName>
        <fullName evidence="5">Lipoprotein</fullName>
    </recommendedName>
</protein>
<evidence type="ECO:0000313" key="4">
    <source>
        <dbReference type="Proteomes" id="UP000309186"/>
    </source>
</evidence>
<dbReference type="PROSITE" id="PS51257">
    <property type="entry name" value="PROKAR_LIPOPROTEIN"/>
    <property type="match status" value="1"/>
</dbReference>
<name>A0A5R9Q2K6_9GAMM</name>
<feature type="compositionally biased region" description="Low complexity" evidence="1">
    <location>
        <begin position="23"/>
        <end position="58"/>
    </location>
</feature>
<feature type="region of interest" description="Disordered" evidence="1">
    <location>
        <begin position="21"/>
        <end position="72"/>
    </location>
</feature>
<sequence>MNKYLILLTSLLALSACGGGGSESDNSVSNTSASSSASQQTNSTSNSDNSSQTDNSDSSSDDANNEDNASSNSEVIMTNLTIDQSFDLKTDFDLLIDAKISTGNVRAYLNVCQSKVDSNKADYQNCILRKPIKNGELSQQVTLSRQDIALVAEIWLYDNNPEPLRYQWQFDENANQQQFEIRY</sequence>
<dbReference type="EMBL" id="PPSW01000012">
    <property type="protein sequence ID" value="TLX47393.1"/>
    <property type="molecule type" value="Genomic_DNA"/>
</dbReference>
<reference evidence="3 4" key="1">
    <citation type="submission" date="2018-01" db="EMBL/GenBank/DDBJ databases">
        <title>Co-occurrence of chitin degradation, pigmentation and bioactivity in marine Pseudoalteromonas.</title>
        <authorList>
            <person name="Paulsen S."/>
            <person name="Gram L."/>
            <person name="Machado H."/>
        </authorList>
    </citation>
    <scope>NUCLEOTIDE SEQUENCE [LARGE SCALE GENOMIC DNA]</scope>
    <source>
        <strain evidence="3 4">S3663</strain>
    </source>
</reference>
<proteinExistence type="predicted"/>
<feature type="signal peptide" evidence="2">
    <location>
        <begin position="1"/>
        <end position="18"/>
    </location>
</feature>
<feature type="chain" id="PRO_5024406599" description="Lipoprotein" evidence="2">
    <location>
        <begin position="19"/>
        <end position="183"/>
    </location>
</feature>
<keyword evidence="2" id="KW-0732">Signal</keyword>
<dbReference type="Proteomes" id="UP000309186">
    <property type="component" value="Unassembled WGS sequence"/>
</dbReference>
<evidence type="ECO:0000256" key="2">
    <source>
        <dbReference type="SAM" id="SignalP"/>
    </source>
</evidence>
<evidence type="ECO:0000256" key="1">
    <source>
        <dbReference type="SAM" id="MobiDB-lite"/>
    </source>
</evidence>
<dbReference type="AlphaFoldDB" id="A0A5R9Q2K6"/>
<dbReference type="RefSeq" id="WP_138480528.1">
    <property type="nucleotide sequence ID" value="NZ_PPSW01000012.1"/>
</dbReference>
<gene>
    <name evidence="3" type="ORF">C1E24_08545</name>
</gene>
<evidence type="ECO:0000313" key="3">
    <source>
        <dbReference type="EMBL" id="TLX47393.1"/>
    </source>
</evidence>
<organism evidence="3 4">
    <name type="scientific">Pseudoalteromonas phenolica</name>
    <dbReference type="NCBI Taxonomy" id="161398"/>
    <lineage>
        <taxon>Bacteria</taxon>
        <taxon>Pseudomonadati</taxon>
        <taxon>Pseudomonadota</taxon>
        <taxon>Gammaproteobacteria</taxon>
        <taxon>Alteromonadales</taxon>
        <taxon>Pseudoalteromonadaceae</taxon>
        <taxon>Pseudoalteromonas</taxon>
    </lineage>
</organism>
<evidence type="ECO:0008006" key="5">
    <source>
        <dbReference type="Google" id="ProtNLM"/>
    </source>
</evidence>